<dbReference type="Proteomes" id="UP000622638">
    <property type="component" value="Unassembled WGS sequence"/>
</dbReference>
<dbReference type="Proteomes" id="UP000430634">
    <property type="component" value="Unassembled WGS sequence"/>
</dbReference>
<keyword evidence="4" id="KW-1185">Reference proteome</keyword>
<dbReference type="RefSeq" id="WP_155472494.1">
    <property type="nucleotide sequence ID" value="NZ_BMKG01000028.1"/>
</dbReference>
<reference evidence="4" key="2">
    <citation type="journal article" date="2019" name="Int. J. Syst. Evol. Microbiol.">
        <title>The Global Catalogue of Microorganisms (GCM) 10K type strain sequencing project: providing services to taxonomists for standard genome sequencing and annotation.</title>
        <authorList>
            <consortium name="The Broad Institute Genomics Platform"/>
            <consortium name="The Broad Institute Genome Sequencing Center for Infectious Disease"/>
            <person name="Wu L."/>
            <person name="Ma J."/>
        </authorList>
    </citation>
    <scope>NUCLEOTIDE SEQUENCE [LARGE SCALE GENOMIC DNA]</scope>
    <source>
        <strain evidence="4">CGMCC 1.15931</strain>
    </source>
</reference>
<dbReference type="InterPro" id="IPR021762">
    <property type="entry name" value="DUF3325"/>
</dbReference>
<accession>A0A6I3T407</accession>
<dbReference type="OrthoDB" id="5988692at2"/>
<evidence type="ECO:0000313" key="4">
    <source>
        <dbReference type="Proteomes" id="UP000622638"/>
    </source>
</evidence>
<evidence type="ECO:0000313" key="2">
    <source>
        <dbReference type="EMBL" id="MTV55222.1"/>
    </source>
</evidence>
<gene>
    <name evidence="1" type="ORF">GCM10011572_46940</name>
    <name evidence="2" type="ORF">GM672_21060</name>
</gene>
<evidence type="ECO:0000313" key="3">
    <source>
        <dbReference type="Proteomes" id="UP000430634"/>
    </source>
</evidence>
<proteinExistence type="predicted"/>
<evidence type="ECO:0000313" key="1">
    <source>
        <dbReference type="EMBL" id="GGC20211.1"/>
    </source>
</evidence>
<comment type="caution">
    <text evidence="2">The sequence shown here is derived from an EMBL/GenBank/DDBJ whole genome shotgun (WGS) entry which is preliminary data.</text>
</comment>
<dbReference type="AlphaFoldDB" id="A0A6I3T407"/>
<reference evidence="2 3" key="3">
    <citation type="submission" date="2019-11" db="EMBL/GenBank/DDBJ databases">
        <title>Type strains purchased from KCTC, JCM and DSMZ.</title>
        <authorList>
            <person name="Lu H."/>
        </authorList>
    </citation>
    <scope>NUCLEOTIDE SEQUENCE [LARGE SCALE GENOMIC DNA]</scope>
    <source>
        <strain evidence="2 3">KCTC 52429</strain>
    </source>
</reference>
<organism evidence="2 3">
    <name type="scientific">Pseudoduganella buxea</name>
    <dbReference type="NCBI Taxonomy" id="1949069"/>
    <lineage>
        <taxon>Bacteria</taxon>
        <taxon>Pseudomonadati</taxon>
        <taxon>Pseudomonadota</taxon>
        <taxon>Betaproteobacteria</taxon>
        <taxon>Burkholderiales</taxon>
        <taxon>Oxalobacteraceae</taxon>
        <taxon>Telluria group</taxon>
        <taxon>Pseudoduganella</taxon>
    </lineage>
</organism>
<protein>
    <submittedName>
        <fullName evidence="2">DUF3325 family protein</fullName>
    </submittedName>
</protein>
<reference evidence="1" key="4">
    <citation type="submission" date="2024-05" db="EMBL/GenBank/DDBJ databases">
        <authorList>
            <person name="Sun Q."/>
            <person name="Zhou Y."/>
        </authorList>
    </citation>
    <scope>NUCLEOTIDE SEQUENCE</scope>
    <source>
        <strain evidence="1">CGMCC 1.15931</strain>
    </source>
</reference>
<dbReference type="Pfam" id="PF11804">
    <property type="entry name" value="DUF3325"/>
    <property type="match status" value="1"/>
</dbReference>
<name>A0A6I3T407_9BURK</name>
<dbReference type="EMBL" id="WNKZ01000075">
    <property type="protein sequence ID" value="MTV55222.1"/>
    <property type="molecule type" value="Genomic_DNA"/>
</dbReference>
<sequence length="72" mass="7430">MREAALLAGALIACPAGMAWLALSMEVHWSQVRGGVPTPAVARRLRLLGAASLAAALVLCLQADHPTMAVLV</sequence>
<dbReference type="EMBL" id="BMKG01000028">
    <property type="protein sequence ID" value="GGC20211.1"/>
    <property type="molecule type" value="Genomic_DNA"/>
</dbReference>
<reference evidence="1" key="1">
    <citation type="journal article" date="2014" name="Int. J. Syst. Evol. Microbiol.">
        <title>Complete genome of a new Firmicutes species belonging to the dominant human colonic microbiota ('Ruminococcus bicirculans') reveals two chromosomes and a selective capacity to utilize plant glucans.</title>
        <authorList>
            <consortium name="NISC Comparative Sequencing Program"/>
            <person name="Wegmann U."/>
            <person name="Louis P."/>
            <person name="Goesmann A."/>
            <person name="Henrissat B."/>
            <person name="Duncan S.H."/>
            <person name="Flint H.J."/>
        </authorList>
    </citation>
    <scope>NUCLEOTIDE SEQUENCE</scope>
    <source>
        <strain evidence="1">CGMCC 1.15931</strain>
    </source>
</reference>